<evidence type="ECO:0000259" key="2">
    <source>
        <dbReference type="Pfam" id="PF00606"/>
    </source>
</evidence>
<name>A7XNC2_9GAMA</name>
<evidence type="ECO:0000256" key="1">
    <source>
        <dbReference type="SAM" id="Phobius"/>
    </source>
</evidence>
<feature type="non-terminal residue" evidence="3">
    <location>
        <position position="1"/>
    </location>
</feature>
<keyword evidence="1" id="KW-1133">Transmembrane helix</keyword>
<reference evidence="3" key="1">
    <citation type="journal article" date="2008" name="J. Virol.">
        <title>Novel mammalian herpesviruses and lineages within the Gammaherpesvirinae: cospeciation and interspecies transfer.</title>
        <authorList>
            <person name="Ehlers B."/>
            <person name="Dural G."/>
            <person name="Yasmum N."/>
            <person name="Lembo T."/>
            <person name="de Thoisy B."/>
            <person name="Ryser-Degiorgis M.P."/>
            <person name="Ulrich R.G."/>
            <person name="McGeoch D.J."/>
        </authorList>
    </citation>
    <scope>NUCLEOTIDE SEQUENCE</scope>
</reference>
<dbReference type="EMBL" id="EU085380">
    <property type="protein sequence ID" value="ABU52900.1"/>
    <property type="molecule type" value="Genomic_DNA"/>
</dbReference>
<accession>A7XNC2</accession>
<sequence length="340" mass="37657">SAIYGKPVSARFMGDVLLVTDCIQVDQNSVFVHNNLRVPNTEDLCYSRPKVSFKFTNKSTIFVGHLGSRNEILLSANLVQTCQRDTTVYFQAGDKMHVYVDNDYSRSIPISNISSLNTLITLNISFIENIDFKVLELYSNTEKKLSNVFDIETMLREYNYYTQNIIGIRKDLDNTMVNNRDSLIEAFGSLIQDLGGFGHFIVNIVSGVFTIFGAIVSGVIGFITHPLGGMLMIVLAIGAALVIFLLFTRSNQMQAAPIKMIYPTVEKLHDSANVTPISSSEARNILAGLHQFQQSEAQTSAQATPSKGPFISPFTAAANYLRRRGYSRVPGTPKDDADDL</sequence>
<dbReference type="Gene3D" id="6.10.250.3280">
    <property type="match status" value="1"/>
</dbReference>
<feature type="transmembrane region" description="Helical" evidence="1">
    <location>
        <begin position="229"/>
        <end position="247"/>
    </location>
</feature>
<feature type="domain" description="Herpesvirus glycoprotein B ectodomain C-terminal" evidence="2">
    <location>
        <begin position="1"/>
        <end position="173"/>
    </location>
</feature>
<keyword evidence="1" id="KW-0812">Transmembrane</keyword>
<proteinExistence type="predicted"/>
<feature type="transmembrane region" description="Helical" evidence="1">
    <location>
        <begin position="200"/>
        <end position="223"/>
    </location>
</feature>
<organism evidence="3">
    <name type="scientific">Sorex araneus gammaherpesvirus 1</name>
    <dbReference type="NCBI Taxonomy" id="462298"/>
    <lineage>
        <taxon>Viruses</taxon>
        <taxon>Duplodnaviria</taxon>
        <taxon>Heunggongvirae</taxon>
        <taxon>Peploviricota</taxon>
        <taxon>Herviviricetes</taxon>
        <taxon>Herpesvirales</taxon>
        <taxon>Orthoherpesviridae</taxon>
        <taxon>Gammaherpesvirinae</taxon>
    </lineage>
</organism>
<dbReference type="Pfam" id="PF00606">
    <property type="entry name" value="Glycoprotein_B"/>
    <property type="match status" value="1"/>
</dbReference>
<keyword evidence="1" id="KW-0472">Membrane</keyword>
<dbReference type="InterPro" id="IPR055341">
    <property type="entry name" value="Glycoprotein_B_ecto_C"/>
</dbReference>
<dbReference type="Gene3D" id="2.30.30.1230">
    <property type="match status" value="1"/>
</dbReference>
<dbReference type="SUPFAM" id="SSF161008">
    <property type="entry name" value="Viral glycoprotein ectodomain-like"/>
    <property type="match status" value="1"/>
</dbReference>
<protein>
    <submittedName>
        <fullName evidence="3">Glycoprotein B</fullName>
    </submittedName>
</protein>
<evidence type="ECO:0000313" key="3">
    <source>
        <dbReference type="EMBL" id="ABU52900.1"/>
    </source>
</evidence>